<dbReference type="AlphaFoldDB" id="A0A0H2RZB9"/>
<evidence type="ECO:0000313" key="1">
    <source>
        <dbReference type="EMBL" id="KLO16947.1"/>
    </source>
</evidence>
<organism evidence="1 2">
    <name type="scientific">Schizopora paradoxa</name>
    <dbReference type="NCBI Taxonomy" id="27342"/>
    <lineage>
        <taxon>Eukaryota</taxon>
        <taxon>Fungi</taxon>
        <taxon>Dikarya</taxon>
        <taxon>Basidiomycota</taxon>
        <taxon>Agaricomycotina</taxon>
        <taxon>Agaricomycetes</taxon>
        <taxon>Hymenochaetales</taxon>
        <taxon>Schizoporaceae</taxon>
        <taxon>Schizopora</taxon>
    </lineage>
</organism>
<dbReference type="Proteomes" id="UP000053477">
    <property type="component" value="Unassembled WGS sequence"/>
</dbReference>
<evidence type="ECO:0000313" key="2">
    <source>
        <dbReference type="Proteomes" id="UP000053477"/>
    </source>
</evidence>
<name>A0A0H2RZB9_9AGAM</name>
<gene>
    <name evidence="1" type="ORF">SCHPADRAFT_191481</name>
</gene>
<protein>
    <submittedName>
        <fullName evidence="1">Uncharacterized protein</fullName>
    </submittedName>
</protein>
<sequence length="160" mass="18524">MRDVDGLRMGLKKLEMHARLRGSSLKQDKESKNIKGSPISQTGIHRVEIVTPYHPLSPPSYRRLLCAITPANNCCPARESCAVRWRRLGDFIFQFGVFAWKVKKWLRFLDFCEVSTRNFNTPEQGFCRRSTAPNQVCRRRRCFQPSTTVSVLYARLYAPV</sequence>
<dbReference type="InParanoid" id="A0A0H2RZB9"/>
<keyword evidence="2" id="KW-1185">Reference proteome</keyword>
<accession>A0A0H2RZB9</accession>
<proteinExistence type="predicted"/>
<dbReference type="EMBL" id="KQ085910">
    <property type="protein sequence ID" value="KLO16947.1"/>
    <property type="molecule type" value="Genomic_DNA"/>
</dbReference>
<reference evidence="1 2" key="1">
    <citation type="submission" date="2015-04" db="EMBL/GenBank/DDBJ databases">
        <title>Complete genome sequence of Schizopora paradoxa KUC8140, a cosmopolitan wood degrader in East Asia.</title>
        <authorList>
            <consortium name="DOE Joint Genome Institute"/>
            <person name="Min B."/>
            <person name="Park H."/>
            <person name="Jang Y."/>
            <person name="Kim J.-J."/>
            <person name="Kim K.H."/>
            <person name="Pangilinan J."/>
            <person name="Lipzen A."/>
            <person name="Riley R."/>
            <person name="Grigoriev I.V."/>
            <person name="Spatafora J.W."/>
            <person name="Choi I.-G."/>
        </authorList>
    </citation>
    <scope>NUCLEOTIDE SEQUENCE [LARGE SCALE GENOMIC DNA]</scope>
    <source>
        <strain evidence="1 2">KUC8140</strain>
    </source>
</reference>